<evidence type="ECO:0000313" key="5">
    <source>
        <dbReference type="Proteomes" id="UP000663879"/>
    </source>
</evidence>
<dbReference type="Proteomes" id="UP000663879">
    <property type="component" value="Unassembled WGS sequence"/>
</dbReference>
<accession>A0A813NSQ2</accession>
<proteinExistence type="predicted"/>
<name>A0A813NSQ2_9BILA</name>
<evidence type="ECO:0000313" key="4">
    <source>
        <dbReference type="EMBL" id="CAF0739961.1"/>
    </source>
</evidence>
<dbReference type="InterPro" id="IPR004088">
    <property type="entry name" value="KH_dom_type_1"/>
</dbReference>
<feature type="domain" description="K Homology" evidence="3">
    <location>
        <begin position="100"/>
        <end position="171"/>
    </location>
</feature>
<dbReference type="EMBL" id="CAJNOC010000291">
    <property type="protein sequence ID" value="CAF0739961.1"/>
    <property type="molecule type" value="Genomic_DNA"/>
</dbReference>
<evidence type="ECO:0000256" key="1">
    <source>
        <dbReference type="ARBA" id="ARBA00022737"/>
    </source>
</evidence>
<organism evidence="4 5">
    <name type="scientific">Brachionus calyciflorus</name>
    <dbReference type="NCBI Taxonomy" id="104777"/>
    <lineage>
        <taxon>Eukaryota</taxon>
        <taxon>Metazoa</taxon>
        <taxon>Spiralia</taxon>
        <taxon>Gnathifera</taxon>
        <taxon>Rotifera</taxon>
        <taxon>Eurotatoria</taxon>
        <taxon>Monogononta</taxon>
        <taxon>Pseudotrocha</taxon>
        <taxon>Ploima</taxon>
        <taxon>Brachionidae</taxon>
        <taxon>Brachionus</taxon>
    </lineage>
</organism>
<dbReference type="SMART" id="SM00322">
    <property type="entry name" value="KH"/>
    <property type="match status" value="3"/>
</dbReference>
<dbReference type="PROSITE" id="PS50084">
    <property type="entry name" value="KH_TYPE_1"/>
    <property type="match status" value="3"/>
</dbReference>
<dbReference type="CDD" id="cd22438">
    <property type="entry name" value="KH-I_PCBP_rpt1"/>
    <property type="match status" value="1"/>
</dbReference>
<dbReference type="Pfam" id="PF00013">
    <property type="entry name" value="KH_1"/>
    <property type="match status" value="3"/>
</dbReference>
<protein>
    <recommendedName>
        <fullName evidence="3">K Homology domain-containing protein</fullName>
    </recommendedName>
</protein>
<comment type="caution">
    <text evidence="4">The sequence shown here is derived from an EMBL/GenBank/DDBJ whole genome shotgun (WGS) entry which is preliminary data.</text>
</comment>
<keyword evidence="5" id="KW-1185">Reference proteome</keyword>
<keyword evidence="2" id="KW-0694">RNA-binding</keyword>
<dbReference type="SUPFAM" id="SSF54791">
    <property type="entry name" value="Eukaryotic type KH-domain (KH-domain type I)"/>
    <property type="match status" value="3"/>
</dbReference>
<sequence length="459" mass="49339">MNDKIETNGINCTNGKPENYLTIRLLMQGKEVGSIIGKKGDNIKSIREQSGARITISDGSTPERIVTINSPVENANKAFTLICKKFEDDLKQTCTASTIPPITLRLIVPASQCGSIIGKSGSKIKEIREKTGASIQVASEMLPGSTERAVTLSGKLDSIVECFKLVAEIMLESPPKGDTLSYKPRQAVATQPITAPIVFAHGQAYQIQGQYAIPIPANEVAKLIQIGAISQIPAPAQPPLASMLHNQTPPPVTVNPVTVSATPGPPVSAASSARNVVQTHEMSIPNDLIGCIIGRGGQKISEIRLVSGANIKIADLEDGNPDRHVSITGTPDQIQLAQFLINASTSAYAASLYANNSIVLTNGSTTPTSNTSSPVSSTSQNELITTTSATNTNDLDTNNLLLQKTNLVLQTQTVLQPVLLTYPTDQIQNQFSLHYQQHLLTKNQQSRDFKRQQFHFKPY</sequence>
<dbReference type="InterPro" id="IPR004087">
    <property type="entry name" value="KH_dom"/>
</dbReference>
<feature type="domain" description="K Homology" evidence="3">
    <location>
        <begin position="276"/>
        <end position="346"/>
    </location>
</feature>
<dbReference type="InterPro" id="IPR036612">
    <property type="entry name" value="KH_dom_type_1_sf"/>
</dbReference>
<feature type="domain" description="K Homology" evidence="3">
    <location>
        <begin position="19"/>
        <end position="87"/>
    </location>
</feature>
<reference evidence="4" key="1">
    <citation type="submission" date="2021-02" db="EMBL/GenBank/DDBJ databases">
        <authorList>
            <person name="Nowell W R."/>
        </authorList>
    </citation>
    <scope>NUCLEOTIDE SEQUENCE</scope>
    <source>
        <strain evidence="4">Ploen Becks lab</strain>
    </source>
</reference>
<evidence type="ECO:0000259" key="3">
    <source>
        <dbReference type="SMART" id="SM00322"/>
    </source>
</evidence>
<dbReference type="OrthoDB" id="442947at2759"/>
<dbReference type="PANTHER" id="PTHR10288">
    <property type="entry name" value="KH DOMAIN CONTAINING RNA BINDING PROTEIN"/>
    <property type="match status" value="1"/>
</dbReference>
<dbReference type="Gene3D" id="3.30.1370.10">
    <property type="entry name" value="K Homology domain, type 1"/>
    <property type="match status" value="3"/>
</dbReference>
<dbReference type="AlphaFoldDB" id="A0A813NSQ2"/>
<dbReference type="CDD" id="cd22439">
    <property type="entry name" value="KH-I_PCBP_rpt3"/>
    <property type="match status" value="1"/>
</dbReference>
<gene>
    <name evidence="4" type="ORF">OXX778_LOCUS3340</name>
</gene>
<keyword evidence="1" id="KW-0677">Repeat</keyword>
<dbReference type="CDD" id="cd02396">
    <property type="entry name" value="KH-I_PCBP_rpt2"/>
    <property type="match status" value="1"/>
</dbReference>
<evidence type="ECO:0000256" key="2">
    <source>
        <dbReference type="PROSITE-ProRule" id="PRU00117"/>
    </source>
</evidence>
<dbReference type="GO" id="GO:0003723">
    <property type="term" value="F:RNA binding"/>
    <property type="evidence" value="ECO:0007669"/>
    <property type="project" value="UniProtKB-UniRule"/>
</dbReference>